<reference evidence="19 20" key="1">
    <citation type="journal article" date="2011" name="J. Bacteriol.">
        <title>Genome sequence of Haloplasma contractile, an unusual contractile bacterium from a deep-sea anoxic brine lake.</title>
        <authorList>
            <person name="Antunes A."/>
            <person name="Alam I."/>
            <person name="El Dorry H."/>
            <person name="Siam R."/>
            <person name="Robertson A."/>
            <person name="Bajic V.B."/>
            <person name="Stingl U."/>
        </authorList>
    </citation>
    <scope>NUCLEOTIDE SEQUENCE [LARGE SCALE GENOMIC DNA]</scope>
    <source>
        <strain evidence="19 20">SSD-17B</strain>
    </source>
</reference>
<dbReference type="GO" id="GO:0005737">
    <property type="term" value="C:cytoplasm"/>
    <property type="evidence" value="ECO:0007669"/>
    <property type="project" value="UniProtKB-SubCell"/>
</dbReference>
<evidence type="ECO:0000256" key="13">
    <source>
        <dbReference type="PIRSR" id="PIRSR000350-2"/>
    </source>
</evidence>
<evidence type="ECO:0000256" key="2">
    <source>
        <dbReference type="ARBA" id="ARBA00007532"/>
    </source>
</evidence>
<dbReference type="Pfam" id="PF07992">
    <property type="entry name" value="Pyr_redox_2"/>
    <property type="match status" value="1"/>
</dbReference>
<evidence type="ECO:0000256" key="3">
    <source>
        <dbReference type="ARBA" id="ARBA00012608"/>
    </source>
</evidence>
<evidence type="ECO:0000256" key="9">
    <source>
        <dbReference type="ARBA" id="ARBA00023027"/>
    </source>
</evidence>
<dbReference type="FunFam" id="3.30.390.30:FF:000001">
    <property type="entry name" value="Dihydrolipoyl dehydrogenase"/>
    <property type="match status" value="1"/>
</dbReference>
<dbReference type="Gene3D" id="3.30.390.30">
    <property type="match status" value="1"/>
</dbReference>
<keyword evidence="8 16" id="KW-0560">Oxidoreductase</keyword>
<evidence type="ECO:0000259" key="18">
    <source>
        <dbReference type="Pfam" id="PF07992"/>
    </source>
</evidence>
<dbReference type="InterPro" id="IPR004099">
    <property type="entry name" value="Pyr_nucl-diS_OxRdtase_dimer"/>
</dbReference>
<comment type="similarity">
    <text evidence="2 16">Belongs to the class-I pyridine nucleotide-disulfide oxidoreductase family.</text>
</comment>
<evidence type="ECO:0000256" key="12">
    <source>
        <dbReference type="ARBA" id="ARBA00049187"/>
    </source>
</evidence>
<dbReference type="PANTHER" id="PTHR22912:SF217">
    <property type="entry name" value="DIHYDROLIPOYL DEHYDROGENASE"/>
    <property type="match status" value="1"/>
</dbReference>
<dbReference type="InParanoid" id="U2DSN9"/>
<evidence type="ECO:0000256" key="11">
    <source>
        <dbReference type="ARBA" id="ARBA00023284"/>
    </source>
</evidence>
<evidence type="ECO:0000256" key="14">
    <source>
        <dbReference type="PIRSR" id="PIRSR000350-3"/>
    </source>
</evidence>
<evidence type="ECO:0000256" key="6">
    <source>
        <dbReference type="ARBA" id="ARBA00022630"/>
    </source>
</evidence>
<dbReference type="PROSITE" id="PS00076">
    <property type="entry name" value="PYRIDINE_REDOX_1"/>
    <property type="match status" value="1"/>
</dbReference>
<gene>
    <name evidence="19" type="ORF">HLPCO_002424</name>
</gene>
<feature type="disulfide bond" description="Redox-active" evidence="15">
    <location>
        <begin position="41"/>
        <end position="46"/>
    </location>
</feature>
<dbReference type="InterPro" id="IPR001100">
    <property type="entry name" value="Pyr_nuc-diS_OxRdtase"/>
</dbReference>
<dbReference type="GO" id="GO:0050660">
    <property type="term" value="F:flavin adenine dinucleotide binding"/>
    <property type="evidence" value="ECO:0007669"/>
    <property type="project" value="InterPro"/>
</dbReference>
<feature type="binding site" evidence="14">
    <location>
        <position position="50"/>
    </location>
    <ligand>
        <name>FAD</name>
        <dbReference type="ChEBI" id="CHEBI:57692"/>
    </ligand>
</feature>
<feature type="domain" description="FAD/NAD(P)-binding" evidence="18">
    <location>
        <begin position="4"/>
        <end position="320"/>
    </location>
</feature>
<keyword evidence="9 14" id="KW-0520">NAD</keyword>
<dbReference type="InterPro" id="IPR006258">
    <property type="entry name" value="Lipoamide_DH"/>
</dbReference>
<evidence type="ECO:0000256" key="4">
    <source>
        <dbReference type="ARBA" id="ARBA00016961"/>
    </source>
</evidence>
<feature type="binding site" evidence="14">
    <location>
        <begin position="140"/>
        <end position="142"/>
    </location>
    <ligand>
        <name>FAD</name>
        <dbReference type="ChEBI" id="CHEBI:57692"/>
    </ligand>
</feature>
<comment type="subcellular location">
    <subcellularLocation>
        <location evidence="1">Cytoplasm</location>
    </subcellularLocation>
</comment>
<keyword evidence="6 16" id="KW-0285">Flavoprotein</keyword>
<feature type="binding site" evidence="14">
    <location>
        <position position="204"/>
    </location>
    <ligand>
        <name>NAD(+)</name>
        <dbReference type="ChEBI" id="CHEBI:57540"/>
    </ligand>
</feature>
<dbReference type="EC" id="1.8.1.4" evidence="3 16"/>
<evidence type="ECO:0000256" key="5">
    <source>
        <dbReference type="ARBA" id="ARBA00022490"/>
    </source>
</evidence>
<dbReference type="GO" id="GO:0004148">
    <property type="term" value="F:dihydrolipoyl dehydrogenase (NADH) activity"/>
    <property type="evidence" value="ECO:0007669"/>
    <property type="project" value="UniProtKB-EC"/>
</dbReference>
<protein>
    <recommendedName>
        <fullName evidence="4 16">Dihydrolipoyl dehydrogenase</fullName>
        <ecNumber evidence="3 16">1.8.1.4</ecNumber>
    </recommendedName>
</protein>
<evidence type="ECO:0000256" key="16">
    <source>
        <dbReference type="RuleBase" id="RU003692"/>
    </source>
</evidence>
<accession>U2DSN9</accession>
<dbReference type="OrthoDB" id="9800167at2"/>
<dbReference type="PIRSF" id="PIRSF000350">
    <property type="entry name" value="Mercury_reductase_MerA"/>
    <property type="match status" value="1"/>
</dbReference>
<dbReference type="RefSeq" id="WP_008827070.1">
    <property type="nucleotide sequence ID" value="NZ_AFNU02000010.1"/>
</dbReference>
<comment type="catalytic activity">
    <reaction evidence="12 16">
        <text>N(6)-[(R)-dihydrolipoyl]-L-lysyl-[protein] + NAD(+) = N(6)-[(R)-lipoyl]-L-lysyl-[protein] + NADH + H(+)</text>
        <dbReference type="Rhea" id="RHEA:15045"/>
        <dbReference type="Rhea" id="RHEA-COMP:10474"/>
        <dbReference type="Rhea" id="RHEA-COMP:10475"/>
        <dbReference type="ChEBI" id="CHEBI:15378"/>
        <dbReference type="ChEBI" id="CHEBI:57540"/>
        <dbReference type="ChEBI" id="CHEBI:57945"/>
        <dbReference type="ChEBI" id="CHEBI:83099"/>
        <dbReference type="ChEBI" id="CHEBI:83100"/>
        <dbReference type="EC" id="1.8.1.4"/>
    </reaction>
</comment>
<feature type="binding site" evidence="14">
    <location>
        <position position="267"/>
    </location>
    <ligand>
        <name>NAD(+)</name>
        <dbReference type="ChEBI" id="CHEBI:57540"/>
    </ligand>
</feature>
<dbReference type="NCBIfam" id="TIGR01350">
    <property type="entry name" value="lipoamide_DH"/>
    <property type="match status" value="1"/>
</dbReference>
<feature type="active site" description="Proton acceptor" evidence="13">
    <location>
        <position position="437"/>
    </location>
</feature>
<dbReference type="InterPro" id="IPR023753">
    <property type="entry name" value="FAD/NAD-binding_dom"/>
</dbReference>
<dbReference type="PANTHER" id="PTHR22912">
    <property type="entry name" value="DISULFIDE OXIDOREDUCTASE"/>
    <property type="match status" value="1"/>
</dbReference>
<comment type="caution">
    <text evidence="19">The sequence shown here is derived from an EMBL/GenBank/DDBJ whole genome shotgun (WGS) entry which is preliminary data.</text>
</comment>
<name>U2DSN9_9MOLU</name>
<dbReference type="Pfam" id="PF02852">
    <property type="entry name" value="Pyr_redox_dim"/>
    <property type="match status" value="1"/>
</dbReference>
<keyword evidence="5" id="KW-0963">Cytoplasm</keyword>
<dbReference type="SUPFAM" id="SSF55424">
    <property type="entry name" value="FAD/NAD-linked reductases, dimerisation (C-terminal) domain"/>
    <property type="match status" value="1"/>
</dbReference>
<dbReference type="PRINTS" id="PR00411">
    <property type="entry name" value="PNDRDTASEI"/>
</dbReference>
<evidence type="ECO:0000256" key="7">
    <source>
        <dbReference type="ARBA" id="ARBA00022827"/>
    </source>
</evidence>
<keyword evidence="20" id="KW-1185">Reference proteome</keyword>
<feature type="binding site" evidence="14">
    <location>
        <position position="116"/>
    </location>
    <ligand>
        <name>FAD</name>
        <dbReference type="ChEBI" id="CHEBI:57692"/>
    </ligand>
</feature>
<evidence type="ECO:0000256" key="15">
    <source>
        <dbReference type="PIRSR" id="PIRSR000350-4"/>
    </source>
</evidence>
<dbReference type="FunCoup" id="U2DSN9">
    <property type="interactions" value="214"/>
</dbReference>
<evidence type="ECO:0000256" key="8">
    <source>
        <dbReference type="ARBA" id="ARBA00023002"/>
    </source>
</evidence>
<dbReference type="STRING" id="1033810.HLPCO_002424"/>
<feature type="binding site" evidence="14">
    <location>
        <begin position="181"/>
        <end position="188"/>
    </location>
    <ligand>
        <name>NAD(+)</name>
        <dbReference type="ChEBI" id="CHEBI:57540"/>
    </ligand>
</feature>
<keyword evidence="10" id="KW-1015">Disulfide bond</keyword>
<feature type="binding site" evidence="14">
    <location>
        <position position="305"/>
    </location>
    <ligand>
        <name>NAD(+)</name>
        <dbReference type="ChEBI" id="CHEBI:57540"/>
    </ligand>
</feature>
<dbReference type="InterPro" id="IPR036188">
    <property type="entry name" value="FAD/NAD-bd_sf"/>
</dbReference>
<reference evidence="19 20" key="2">
    <citation type="journal article" date="2013" name="PLoS ONE">
        <title>INDIGO - INtegrated Data Warehouse of MIcrobial GenOmes with Examples from the Red Sea Extremophiles.</title>
        <authorList>
            <person name="Alam I."/>
            <person name="Antunes A."/>
            <person name="Kamau A.A."/>
            <person name="Ba Alawi W."/>
            <person name="Kalkatawi M."/>
            <person name="Stingl U."/>
            <person name="Bajic V.B."/>
        </authorList>
    </citation>
    <scope>NUCLEOTIDE SEQUENCE [LARGE SCALE GENOMIC DNA]</scope>
    <source>
        <strain evidence="19 20">SSD-17B</strain>
    </source>
</reference>
<evidence type="ECO:0000256" key="1">
    <source>
        <dbReference type="ARBA" id="ARBA00004496"/>
    </source>
</evidence>
<dbReference type="InterPro" id="IPR050151">
    <property type="entry name" value="Class-I_Pyr_Nuc-Dis_Oxidored"/>
</dbReference>
<dbReference type="AlphaFoldDB" id="U2DSN9"/>
<feature type="domain" description="Pyridine nucleotide-disulphide oxidoreductase dimerisation" evidence="17">
    <location>
        <begin position="339"/>
        <end position="448"/>
    </location>
</feature>
<evidence type="ECO:0000256" key="10">
    <source>
        <dbReference type="ARBA" id="ARBA00023157"/>
    </source>
</evidence>
<dbReference type="eggNOG" id="COG1249">
    <property type="taxonomic scope" value="Bacteria"/>
</dbReference>
<organism evidence="19 20">
    <name type="scientific">Haloplasma contractile SSD-17B</name>
    <dbReference type="NCBI Taxonomy" id="1033810"/>
    <lineage>
        <taxon>Bacteria</taxon>
        <taxon>Bacillati</taxon>
        <taxon>Mycoplasmatota</taxon>
        <taxon>Mollicutes</taxon>
        <taxon>Haloplasmatales</taxon>
        <taxon>Haloplasmataceae</taxon>
        <taxon>Haloplasma</taxon>
    </lineage>
</organism>
<dbReference type="InterPro" id="IPR016156">
    <property type="entry name" value="FAD/NAD-linked_Rdtase_dimer_sf"/>
</dbReference>
<dbReference type="InterPro" id="IPR012999">
    <property type="entry name" value="Pyr_OxRdtase_I_AS"/>
</dbReference>
<dbReference type="SUPFAM" id="SSF51905">
    <property type="entry name" value="FAD/NAD(P)-binding domain"/>
    <property type="match status" value="1"/>
</dbReference>
<keyword evidence="14" id="KW-0547">Nucleotide-binding</keyword>
<feature type="binding site" evidence="14">
    <location>
        <begin position="311"/>
        <end position="314"/>
    </location>
    <ligand>
        <name>FAD</name>
        <dbReference type="ChEBI" id="CHEBI:57692"/>
    </ligand>
</feature>
<comment type="miscellaneous">
    <text evidence="16">The active site is a redox-active disulfide bond.</text>
</comment>
<dbReference type="EMBL" id="AFNU02000010">
    <property type="protein sequence ID" value="ERJ11512.1"/>
    <property type="molecule type" value="Genomic_DNA"/>
</dbReference>
<proteinExistence type="inferred from homology"/>
<sequence>MSQYDILILGGGPGGYVAAIKAAQMGAKTALIENKNIGGVCLNWGCIPTKTLLKSAHVYKDIMNAERFGIDVSDKDCVSINWPKMLKRKDSVVNKLTGGVKHLLDKNGVDTFIGHGKVLDKNTILVNDQKIKTKNLILATGSSPKIPPIDGIKDGLDRGQVLTSKQILSLEDIPKELVIIGGGVIGIEFATLFSTLGTDVTIVERASEILVNVDKDIRETMTKILQKDKIKILTDASVKSIDKKGVKIEHDGKDKHLKAEKVLVSIGRSANTEDLEHLGLDEDRHGIVTNEKLETDVDGIYAIGDLNGKYMLAHVASAEGIVAVETIMGKESSIDYGRVPSCIYGFPEIGFVGETEQRAKENGHDVIVSTFPLSANGKALAEGESDGFIKIVADKQYGEVLGVHILAPNATDMIAEAVTTMELEGTVHELASSIHPHPTLSEIVMEAAHGAIDQPIHMYKSKE</sequence>
<comment type="cofactor">
    <cofactor evidence="14 16">
        <name>FAD</name>
        <dbReference type="ChEBI" id="CHEBI:57692"/>
    </cofactor>
    <text evidence="14 16">Binds 1 FAD per subunit.</text>
</comment>
<dbReference type="Proteomes" id="UP000005707">
    <property type="component" value="Unassembled WGS sequence"/>
</dbReference>
<dbReference type="GO" id="GO:0006103">
    <property type="term" value="P:2-oxoglutarate metabolic process"/>
    <property type="evidence" value="ECO:0007669"/>
    <property type="project" value="TreeGrafter"/>
</dbReference>
<evidence type="ECO:0000313" key="20">
    <source>
        <dbReference type="Proteomes" id="UP000005707"/>
    </source>
</evidence>
<evidence type="ECO:0000313" key="19">
    <source>
        <dbReference type="EMBL" id="ERJ11512.1"/>
    </source>
</evidence>
<keyword evidence="11 16" id="KW-0676">Redox-active center</keyword>
<dbReference type="Gene3D" id="3.50.50.60">
    <property type="entry name" value="FAD/NAD(P)-binding domain"/>
    <property type="match status" value="2"/>
</dbReference>
<evidence type="ECO:0000259" key="17">
    <source>
        <dbReference type="Pfam" id="PF02852"/>
    </source>
</evidence>
<dbReference type="PRINTS" id="PR00368">
    <property type="entry name" value="FADPNR"/>
</dbReference>
<keyword evidence="7 14" id="KW-0274">FAD</keyword>